<dbReference type="EMBL" id="HBHK01008586">
    <property type="protein sequence ID" value="CAD9676167.1"/>
    <property type="molecule type" value="Transcribed_RNA"/>
</dbReference>
<dbReference type="CDD" id="cd00860">
    <property type="entry name" value="ThrRS_anticodon"/>
    <property type="match status" value="1"/>
</dbReference>
<evidence type="ECO:0000259" key="14">
    <source>
        <dbReference type="PROSITE" id="PS50862"/>
    </source>
</evidence>
<dbReference type="GO" id="GO:0004829">
    <property type="term" value="F:threonine-tRNA ligase activity"/>
    <property type="evidence" value="ECO:0007669"/>
    <property type="project" value="UniProtKB-EC"/>
</dbReference>
<dbReference type="PANTHER" id="PTHR11451">
    <property type="entry name" value="THREONINE-TRNA LIGASE"/>
    <property type="match status" value="1"/>
</dbReference>
<evidence type="ECO:0000256" key="9">
    <source>
        <dbReference type="ARBA" id="ARBA00023146"/>
    </source>
</evidence>
<evidence type="ECO:0000256" key="6">
    <source>
        <dbReference type="ARBA" id="ARBA00022741"/>
    </source>
</evidence>
<dbReference type="HAMAP" id="MF_00184">
    <property type="entry name" value="Thr_tRNA_synth"/>
    <property type="match status" value="1"/>
</dbReference>
<keyword evidence="6" id="KW-0547">Nucleotide-binding</keyword>
<dbReference type="Gene3D" id="3.40.50.800">
    <property type="entry name" value="Anticodon-binding domain"/>
    <property type="match status" value="1"/>
</dbReference>
<dbReference type="CDD" id="cd01667">
    <property type="entry name" value="TGS_ThrRS"/>
    <property type="match status" value="1"/>
</dbReference>
<dbReference type="PROSITE" id="PS51880">
    <property type="entry name" value="TGS"/>
    <property type="match status" value="1"/>
</dbReference>
<dbReference type="InterPro" id="IPR012947">
    <property type="entry name" value="tRNA_SAD"/>
</dbReference>
<dbReference type="InterPro" id="IPR002314">
    <property type="entry name" value="aa-tRNA-synt_IIb"/>
</dbReference>
<dbReference type="EC" id="6.1.1.3" evidence="3"/>
<dbReference type="FunFam" id="3.30.930.10:FF:000019">
    <property type="entry name" value="Threonine--tRNA ligase"/>
    <property type="match status" value="1"/>
</dbReference>
<dbReference type="FunFam" id="3.10.20.30:FF:000006">
    <property type="entry name" value="Threonine--tRNA ligase, cytoplasmic"/>
    <property type="match status" value="1"/>
</dbReference>
<evidence type="ECO:0000256" key="11">
    <source>
        <dbReference type="ARBA" id="ARBA00049515"/>
    </source>
</evidence>
<feature type="region of interest" description="Disordered" evidence="13">
    <location>
        <begin position="22"/>
        <end position="56"/>
    </location>
</feature>
<comment type="similarity">
    <text evidence="2">Belongs to the class-II aminoacyl-tRNA synthetase family.</text>
</comment>
<evidence type="ECO:0000259" key="15">
    <source>
        <dbReference type="PROSITE" id="PS51880"/>
    </source>
</evidence>
<reference evidence="16" key="1">
    <citation type="submission" date="2021-01" db="EMBL/GenBank/DDBJ databases">
        <authorList>
            <person name="Corre E."/>
            <person name="Pelletier E."/>
            <person name="Niang G."/>
            <person name="Scheremetjew M."/>
            <person name="Finn R."/>
            <person name="Kale V."/>
            <person name="Holt S."/>
            <person name="Cochrane G."/>
            <person name="Meng A."/>
            <person name="Brown T."/>
            <person name="Cohen L."/>
        </authorList>
    </citation>
    <scope>NUCLEOTIDE SEQUENCE</scope>
    <source>
        <strain evidence="16">NY070348D</strain>
    </source>
</reference>
<dbReference type="GO" id="GO:0005524">
    <property type="term" value="F:ATP binding"/>
    <property type="evidence" value="ECO:0007669"/>
    <property type="project" value="UniProtKB-KW"/>
</dbReference>
<dbReference type="NCBIfam" id="TIGR00418">
    <property type="entry name" value="thrS"/>
    <property type="match status" value="1"/>
</dbReference>
<dbReference type="PROSITE" id="PS50862">
    <property type="entry name" value="AA_TRNA_LIGASE_II"/>
    <property type="match status" value="1"/>
</dbReference>
<dbReference type="InterPro" id="IPR004095">
    <property type="entry name" value="TGS"/>
</dbReference>
<sequence>MAGLSQDDMVKEIERLRERLALLESQGDADKDGASGKKRTENARMTKSKGKEIGGNEGHLGGEFEYKENPEFIAKRLAVYERFKAKKDEELQAMPKEEIQVTLPDGKVVKGIAWETSPMKIAADISAGLANSVVVAKVFYTRRVGKVIKLADSSGFEEDEDNAINTGELWDLIRPLEGDCKLELLKFDDKEAKMVFWHSSAHILGECIECKFGSHLTVGPPINPGFYYDTYVGSSGEGIKEENKKKLEEKAKQVIKEKQPFERIVLTKDEALELFQDNPFKLSIIRNKVQDGTLTSAYRCGPLIDLCMGPHIPHTGKVKAFEITQATSAFWLGDVSNDPLQRVYGISFPDKKLLKAHKEHMKRAAENDHRKKGEQQKLFFFHDYSPGSAFFLPHGARIFNALLTYMREEYHNRGYTEVVSPNMYNVKLWQQSGHWEHYRDDMFSFSADNDKDVFGLKPMNCPGHCLMYNHSRKSYRELPVRMADFGVLHRNEASGALSGLTRVRRFQQDDGHIFCSQEDLETELLGCLNFMKSVYETFGMTYKLHRSTRPAKACGLVDDEGNPDPEGIALWDNAEAVLATVLDKFAGPGNWRDNPGDGAFYGPKIDIKVYDCMGREFQCATVQCDFQNPIRFDLSFEGKNGPERPVMIHRAMLGSLERMIAILTEHFAGKWPFWLSPRQAIVIPVHQDYNEFAEGIGRRMHNAGIYCDVDASSGKTLNKKILLAQKEQYNFMLIVGKKELEEDCVNIRTRLDRRLGFKKVDETIEMFVKWKETRQMDTEPEPKEFVKDGKDGK</sequence>
<dbReference type="CDD" id="cd00771">
    <property type="entry name" value="ThrRS_core"/>
    <property type="match status" value="1"/>
</dbReference>
<dbReference type="InterPro" id="IPR018163">
    <property type="entry name" value="Thr/Ala-tRNA-synth_IIc_edit"/>
</dbReference>
<comment type="subcellular location">
    <subcellularLocation>
        <location evidence="1">Cytoplasm</location>
    </subcellularLocation>
</comment>
<dbReference type="SUPFAM" id="SSF52954">
    <property type="entry name" value="Class II aaRS ABD-related"/>
    <property type="match status" value="1"/>
</dbReference>
<dbReference type="GO" id="GO:0006435">
    <property type="term" value="P:threonyl-tRNA aminoacylation"/>
    <property type="evidence" value="ECO:0007669"/>
    <property type="project" value="InterPro"/>
</dbReference>
<evidence type="ECO:0000256" key="3">
    <source>
        <dbReference type="ARBA" id="ARBA00013163"/>
    </source>
</evidence>
<feature type="domain" description="Aminoacyl-transfer RNA synthetases class-II family profile" evidence="14">
    <location>
        <begin position="350"/>
        <end position="672"/>
    </location>
</feature>
<keyword evidence="7" id="KW-0067">ATP-binding</keyword>
<evidence type="ECO:0000256" key="2">
    <source>
        <dbReference type="ARBA" id="ARBA00008226"/>
    </source>
</evidence>
<dbReference type="PANTHER" id="PTHR11451:SF46">
    <property type="entry name" value="THREONINE--TRNA LIGASE"/>
    <property type="match status" value="1"/>
</dbReference>
<dbReference type="InterPro" id="IPR033728">
    <property type="entry name" value="ThrRS_core"/>
</dbReference>
<dbReference type="GO" id="GO:0005739">
    <property type="term" value="C:mitochondrion"/>
    <property type="evidence" value="ECO:0007669"/>
    <property type="project" value="TreeGrafter"/>
</dbReference>
<evidence type="ECO:0000256" key="1">
    <source>
        <dbReference type="ARBA" id="ARBA00004496"/>
    </source>
</evidence>
<dbReference type="Gene3D" id="3.10.20.30">
    <property type="match status" value="1"/>
</dbReference>
<evidence type="ECO:0000256" key="7">
    <source>
        <dbReference type="ARBA" id="ARBA00022840"/>
    </source>
</evidence>
<proteinExistence type="inferred from homology"/>
<dbReference type="InterPro" id="IPR012676">
    <property type="entry name" value="TGS-like"/>
</dbReference>
<dbReference type="SMART" id="SM00863">
    <property type="entry name" value="tRNA_SAD"/>
    <property type="match status" value="1"/>
</dbReference>
<evidence type="ECO:0000256" key="13">
    <source>
        <dbReference type="SAM" id="MobiDB-lite"/>
    </source>
</evidence>
<dbReference type="SUPFAM" id="SSF55186">
    <property type="entry name" value="ThrRS/AlaRS common domain"/>
    <property type="match status" value="1"/>
</dbReference>
<evidence type="ECO:0000256" key="10">
    <source>
        <dbReference type="ARBA" id="ARBA00031900"/>
    </source>
</evidence>
<evidence type="ECO:0000313" key="16">
    <source>
        <dbReference type="EMBL" id="CAD9676167.1"/>
    </source>
</evidence>
<name>A0A7S2RNE7_9STRA</name>
<dbReference type="InterPro" id="IPR012675">
    <property type="entry name" value="Beta-grasp_dom_sf"/>
</dbReference>
<dbReference type="InterPro" id="IPR006195">
    <property type="entry name" value="aa-tRNA-synth_II"/>
</dbReference>
<evidence type="ECO:0000256" key="5">
    <source>
        <dbReference type="ARBA" id="ARBA00022598"/>
    </source>
</evidence>
<dbReference type="Gene3D" id="3.30.980.10">
    <property type="entry name" value="Threonyl-trna Synthetase, Chain A, domain 2"/>
    <property type="match status" value="1"/>
</dbReference>
<dbReference type="Pfam" id="PF02824">
    <property type="entry name" value="TGS"/>
    <property type="match status" value="1"/>
</dbReference>
<feature type="compositionally biased region" description="Basic and acidic residues" evidence="13">
    <location>
        <begin position="28"/>
        <end position="56"/>
    </location>
</feature>
<dbReference type="InterPro" id="IPR004154">
    <property type="entry name" value="Anticodon-bd"/>
</dbReference>
<evidence type="ECO:0000256" key="4">
    <source>
        <dbReference type="ARBA" id="ARBA00022490"/>
    </source>
</evidence>
<accession>A0A7S2RNE7</accession>
<keyword evidence="4" id="KW-0963">Cytoplasm</keyword>
<comment type="catalytic activity">
    <reaction evidence="11">
        <text>tRNA(Thr) + L-threonine + ATP = L-threonyl-tRNA(Thr) + AMP + diphosphate + H(+)</text>
        <dbReference type="Rhea" id="RHEA:24624"/>
        <dbReference type="Rhea" id="RHEA-COMP:9670"/>
        <dbReference type="Rhea" id="RHEA-COMP:9704"/>
        <dbReference type="ChEBI" id="CHEBI:15378"/>
        <dbReference type="ChEBI" id="CHEBI:30616"/>
        <dbReference type="ChEBI" id="CHEBI:33019"/>
        <dbReference type="ChEBI" id="CHEBI:57926"/>
        <dbReference type="ChEBI" id="CHEBI:78442"/>
        <dbReference type="ChEBI" id="CHEBI:78534"/>
        <dbReference type="ChEBI" id="CHEBI:456215"/>
        <dbReference type="EC" id="6.1.1.3"/>
    </reaction>
</comment>
<dbReference type="InterPro" id="IPR045864">
    <property type="entry name" value="aa-tRNA-synth_II/BPL/LPL"/>
</dbReference>
<dbReference type="PRINTS" id="PR01047">
    <property type="entry name" value="TRNASYNTHTHR"/>
</dbReference>
<protein>
    <recommendedName>
        <fullName evidence="12">Probable threonine--tRNA ligase, cytoplasmic</fullName>
        <ecNumber evidence="3">6.1.1.3</ecNumber>
    </recommendedName>
    <alternativeName>
        <fullName evidence="10">Threonyl-tRNA synthetase</fullName>
    </alternativeName>
</protein>
<keyword evidence="8" id="KW-0648">Protein biosynthesis</keyword>
<gene>
    <name evidence="16" type="ORF">QSP1433_LOCUS5344</name>
</gene>
<dbReference type="InterPro" id="IPR047246">
    <property type="entry name" value="ThrRS_anticodon"/>
</dbReference>
<dbReference type="Pfam" id="PF00587">
    <property type="entry name" value="tRNA-synt_2b"/>
    <property type="match status" value="1"/>
</dbReference>
<dbReference type="SUPFAM" id="SSF55681">
    <property type="entry name" value="Class II aaRS and biotin synthetases"/>
    <property type="match status" value="1"/>
</dbReference>
<dbReference type="Pfam" id="PF03129">
    <property type="entry name" value="HGTP_anticodon"/>
    <property type="match status" value="1"/>
</dbReference>
<dbReference type="SUPFAM" id="SSF81271">
    <property type="entry name" value="TGS-like"/>
    <property type="match status" value="1"/>
</dbReference>
<keyword evidence="5" id="KW-0436">Ligase</keyword>
<dbReference type="AlphaFoldDB" id="A0A7S2RNE7"/>
<dbReference type="InterPro" id="IPR002320">
    <property type="entry name" value="Thr-tRNA-ligase_IIa"/>
</dbReference>
<dbReference type="Gene3D" id="3.30.930.10">
    <property type="entry name" value="Bira Bifunctional Protein, Domain 2"/>
    <property type="match status" value="1"/>
</dbReference>
<dbReference type="InterPro" id="IPR036621">
    <property type="entry name" value="Anticodon-bd_dom_sf"/>
</dbReference>
<evidence type="ECO:0000256" key="8">
    <source>
        <dbReference type="ARBA" id="ARBA00022917"/>
    </source>
</evidence>
<feature type="domain" description="TGS" evidence="15">
    <location>
        <begin position="97"/>
        <end position="186"/>
    </location>
</feature>
<evidence type="ECO:0000256" key="12">
    <source>
        <dbReference type="ARBA" id="ARBA00072369"/>
    </source>
</evidence>
<dbReference type="FunFam" id="3.30.980.10:FF:000005">
    <property type="entry name" value="Threonyl-tRNA synthetase, mitochondrial"/>
    <property type="match status" value="1"/>
</dbReference>
<keyword evidence="9" id="KW-0030">Aminoacyl-tRNA synthetase</keyword>
<organism evidence="16">
    <name type="scientific">Mucochytrium quahogii</name>
    <dbReference type="NCBI Taxonomy" id="96639"/>
    <lineage>
        <taxon>Eukaryota</taxon>
        <taxon>Sar</taxon>
        <taxon>Stramenopiles</taxon>
        <taxon>Bigyra</taxon>
        <taxon>Labyrinthulomycetes</taxon>
        <taxon>Thraustochytrida</taxon>
        <taxon>Thraustochytriidae</taxon>
        <taxon>Mucochytrium</taxon>
    </lineage>
</organism>
<dbReference type="Pfam" id="PF07973">
    <property type="entry name" value="tRNA_SAD"/>
    <property type="match status" value="1"/>
</dbReference>